<comment type="similarity">
    <text evidence="2 11">Belongs to the glycosyltransferase 31 family.</text>
</comment>
<keyword evidence="10" id="KW-0325">Glycoprotein</keyword>
<evidence type="ECO:0000256" key="5">
    <source>
        <dbReference type="ARBA" id="ARBA00022692"/>
    </source>
</evidence>
<keyword evidence="5" id="KW-0812">Transmembrane</keyword>
<evidence type="ECO:0000256" key="1">
    <source>
        <dbReference type="ARBA" id="ARBA00004323"/>
    </source>
</evidence>
<dbReference type="PANTHER" id="PTHR11214">
    <property type="entry name" value="BETA-1,3-N-ACETYLGLUCOSAMINYLTRANSFERASE"/>
    <property type="match status" value="1"/>
</dbReference>
<evidence type="ECO:0000256" key="2">
    <source>
        <dbReference type="ARBA" id="ARBA00008661"/>
    </source>
</evidence>
<dbReference type="InterPro" id="IPR002659">
    <property type="entry name" value="Glyco_trans_31"/>
</dbReference>
<keyword evidence="6" id="KW-0735">Signal-anchor</keyword>
<evidence type="ECO:0000256" key="9">
    <source>
        <dbReference type="ARBA" id="ARBA00023136"/>
    </source>
</evidence>
<dbReference type="GO" id="GO:0016758">
    <property type="term" value="F:hexosyltransferase activity"/>
    <property type="evidence" value="ECO:0007669"/>
    <property type="project" value="InterPro"/>
</dbReference>
<dbReference type="PANTHER" id="PTHR11214:SF379">
    <property type="entry name" value="HEXOSYLTRANSFERASE-RELATED"/>
    <property type="match status" value="1"/>
</dbReference>
<protein>
    <recommendedName>
        <fullName evidence="11">Hexosyltransferase</fullName>
        <ecNumber evidence="11">2.4.1.-</ecNumber>
    </recommendedName>
</protein>
<dbReference type="Proteomes" id="UP000653454">
    <property type="component" value="Unassembled WGS sequence"/>
</dbReference>
<accession>A0A8S4FXQ0</accession>
<dbReference type="AlphaFoldDB" id="A0A8S4FXQ0"/>
<evidence type="ECO:0000313" key="12">
    <source>
        <dbReference type="EMBL" id="CAG9132504.1"/>
    </source>
</evidence>
<dbReference type="EMBL" id="CAJHNJ030000050">
    <property type="protein sequence ID" value="CAG9132504.1"/>
    <property type="molecule type" value="Genomic_DNA"/>
</dbReference>
<evidence type="ECO:0000256" key="7">
    <source>
        <dbReference type="ARBA" id="ARBA00022989"/>
    </source>
</evidence>
<evidence type="ECO:0000256" key="6">
    <source>
        <dbReference type="ARBA" id="ARBA00022968"/>
    </source>
</evidence>
<keyword evidence="7" id="KW-1133">Transmembrane helix</keyword>
<organism evidence="12 13">
    <name type="scientific">Plutella xylostella</name>
    <name type="common">Diamondback moth</name>
    <name type="synonym">Plutella maculipennis</name>
    <dbReference type="NCBI Taxonomy" id="51655"/>
    <lineage>
        <taxon>Eukaryota</taxon>
        <taxon>Metazoa</taxon>
        <taxon>Ecdysozoa</taxon>
        <taxon>Arthropoda</taxon>
        <taxon>Hexapoda</taxon>
        <taxon>Insecta</taxon>
        <taxon>Pterygota</taxon>
        <taxon>Neoptera</taxon>
        <taxon>Endopterygota</taxon>
        <taxon>Lepidoptera</taxon>
        <taxon>Glossata</taxon>
        <taxon>Ditrysia</taxon>
        <taxon>Yponomeutoidea</taxon>
        <taxon>Plutellidae</taxon>
        <taxon>Plutella</taxon>
    </lineage>
</organism>
<keyword evidence="9" id="KW-0472">Membrane</keyword>
<evidence type="ECO:0000256" key="10">
    <source>
        <dbReference type="ARBA" id="ARBA00023180"/>
    </source>
</evidence>
<proteinExistence type="inferred from homology"/>
<comment type="caution">
    <text evidence="12">The sequence shown here is derived from an EMBL/GenBank/DDBJ whole genome shotgun (WGS) entry which is preliminary data.</text>
</comment>
<evidence type="ECO:0000256" key="8">
    <source>
        <dbReference type="ARBA" id="ARBA00023034"/>
    </source>
</evidence>
<name>A0A8S4FXQ0_PLUXY</name>
<dbReference type="GO" id="GO:0006493">
    <property type="term" value="P:protein O-linked glycosylation"/>
    <property type="evidence" value="ECO:0007669"/>
    <property type="project" value="TreeGrafter"/>
</dbReference>
<evidence type="ECO:0000256" key="11">
    <source>
        <dbReference type="RuleBase" id="RU363063"/>
    </source>
</evidence>
<dbReference type="Pfam" id="PF01762">
    <property type="entry name" value="Galactosyl_T"/>
    <property type="match status" value="1"/>
</dbReference>
<keyword evidence="13" id="KW-1185">Reference proteome</keyword>
<keyword evidence="4" id="KW-0808">Transferase</keyword>
<dbReference type="EC" id="2.4.1.-" evidence="11"/>
<keyword evidence="3 11" id="KW-0328">Glycosyltransferase</keyword>
<sequence length="354" mass="39327">MAHNYHVIVYTDECDVPCRSPMLPSCSGMWRCAGAGRAGAGARCAGAGRALPAALGLLAALLLLAARRDSRVVLTSELYEAGHSRPHAECCPARGAALRLLVLVTSAPGHAAAREAVRLSWGHAALRRDIGFAFVLGSLHTRDEAKADAIRAEDELYGDIIIGNSRDSYSNLTLKTLSMLEWVHTYCPKVPRLLKTDDDMFINIPRLLKFIDARKYETRTIWGHVSEQVSPQRTMWSKYYVSPRQYPSSQFPDHTNGPAYLMTTDVVGELIKAAGQEPYLRLEDVFVTGVLASKLKIKRQHAAEFLLSAEADNEKVSYHPCTVQKCIAIHMVRNHEQFHLWRKVLDGTTKCEDT</sequence>
<comment type="subcellular location">
    <subcellularLocation>
        <location evidence="1 11">Golgi apparatus membrane</location>
        <topology evidence="1 11">Single-pass type II membrane protein</topology>
    </subcellularLocation>
</comment>
<evidence type="ECO:0000313" key="13">
    <source>
        <dbReference type="Proteomes" id="UP000653454"/>
    </source>
</evidence>
<keyword evidence="8 11" id="KW-0333">Golgi apparatus</keyword>
<evidence type="ECO:0000256" key="3">
    <source>
        <dbReference type="ARBA" id="ARBA00022676"/>
    </source>
</evidence>
<gene>
    <name evidence="12" type="ORF">PLXY2_LOCUS10831</name>
</gene>
<reference evidence="12" key="1">
    <citation type="submission" date="2020-11" db="EMBL/GenBank/DDBJ databases">
        <authorList>
            <person name="Whiteford S."/>
        </authorList>
    </citation>
    <scope>NUCLEOTIDE SEQUENCE</scope>
</reference>
<dbReference type="GO" id="GO:0000139">
    <property type="term" value="C:Golgi membrane"/>
    <property type="evidence" value="ECO:0007669"/>
    <property type="project" value="UniProtKB-SubCell"/>
</dbReference>
<dbReference type="Gene3D" id="3.90.550.50">
    <property type="match status" value="1"/>
</dbReference>
<evidence type="ECO:0000256" key="4">
    <source>
        <dbReference type="ARBA" id="ARBA00022679"/>
    </source>
</evidence>
<dbReference type="FunFam" id="3.90.550.50:FF:000001">
    <property type="entry name" value="Hexosyltransferase"/>
    <property type="match status" value="1"/>
</dbReference>